<evidence type="ECO:0000256" key="2">
    <source>
        <dbReference type="ARBA" id="ARBA00008727"/>
    </source>
</evidence>
<dbReference type="GO" id="GO:0016020">
    <property type="term" value="C:membrane"/>
    <property type="evidence" value="ECO:0007669"/>
    <property type="project" value="UniProtKB-SubCell"/>
</dbReference>
<dbReference type="RefSeq" id="XP_055884864.1">
    <property type="nucleotide sequence ID" value="XM_056028889.1"/>
</dbReference>
<feature type="transmembrane region" description="Helical" evidence="8">
    <location>
        <begin position="15"/>
        <end position="45"/>
    </location>
</feature>
<name>A0A9W3ACD5_BIOGL</name>
<keyword evidence="3 8" id="KW-0812">Transmembrane</keyword>
<dbReference type="InterPro" id="IPR003599">
    <property type="entry name" value="Ig_sub"/>
</dbReference>
<gene>
    <name evidence="11" type="primary">LOC106059831</name>
</gene>
<keyword evidence="10" id="KW-1185">Reference proteome</keyword>
<evidence type="ECO:0000259" key="9">
    <source>
        <dbReference type="PROSITE" id="PS50835"/>
    </source>
</evidence>
<dbReference type="PANTHER" id="PTHR32178:SF6">
    <property type="entry name" value="IG-LIKE DOMAIN-CONTAINING PROTEIN"/>
    <property type="match status" value="1"/>
</dbReference>
<evidence type="ECO:0000256" key="3">
    <source>
        <dbReference type="ARBA" id="ARBA00022692"/>
    </source>
</evidence>
<keyword evidence="7" id="KW-0325">Glycoprotein</keyword>
<evidence type="ECO:0000313" key="10">
    <source>
        <dbReference type="Proteomes" id="UP001165740"/>
    </source>
</evidence>
<sequence length="593" mass="68703">MKKKQPIHVDKRDSILFYCVVLFESLTMFVHWQLVLMFLLLQIFLSFCELRASGKFLNDKSQELKESDQIIVDNKTFSDYWQWLKIKYSFGRRQEFVKRLLPSLVIPQNKSSKLWAFDNHVSDMSSRSTNRNRRLLTLDTGADKYAPLLKTSAKKSKHHRRFLSKIRKKLQQYVNKAADWGLSNKEAAEIFEKYNRCLEEKLNALQTEEFPIKPIMAIEGEKITLDCLICYRPDVDELSQKAAWQVLKHEHTELEDVREGKEMEISKTNTLTIRNIDVNDAGQYFCVEHQDYAAVYQVDVFLTDRRKHISHGVDVPQGDTYLTQRNLRVFTMWAPWGECNTCDRPGQKFRVGQCTVKTIYSDTPVFPRDYPILMFYKDGVPCHSTALPRHIRQIPEIGERFSETIVASCNESCPTQPPAIEIKIHFGSIKYKFQNQLSVTDKSGQVIDVIEPGFHSIHQKPALPPLIKRKVLYEPQNSHLVLHCPGELEVAMIHWTRGERQIDPGSIKRQTRGRVHVDSRNQLHINQLLISDTAVYNCWCKNRKVASLKVIVVDGENTRLKLYISYGGLVTTTIGSFLIVFCICCKKSDKNAR</sequence>
<protein>
    <submittedName>
        <fullName evidence="11">Ig-like V-type domain-containing protein FAM187A isoform X1</fullName>
    </submittedName>
</protein>
<comment type="similarity">
    <text evidence="2">Belongs to the FAM187 family.</text>
</comment>
<dbReference type="SUPFAM" id="SSF48726">
    <property type="entry name" value="Immunoglobulin"/>
    <property type="match status" value="2"/>
</dbReference>
<feature type="domain" description="Ig-like" evidence="9">
    <location>
        <begin position="200"/>
        <end position="286"/>
    </location>
</feature>
<dbReference type="PANTHER" id="PTHR32178">
    <property type="entry name" value="FAM187"/>
    <property type="match status" value="1"/>
</dbReference>
<feature type="transmembrane region" description="Helical" evidence="8">
    <location>
        <begin position="563"/>
        <end position="585"/>
    </location>
</feature>
<evidence type="ECO:0000256" key="8">
    <source>
        <dbReference type="SAM" id="Phobius"/>
    </source>
</evidence>
<dbReference type="OrthoDB" id="6434091at2759"/>
<evidence type="ECO:0000313" key="11">
    <source>
        <dbReference type="RefSeq" id="XP_055884864.1"/>
    </source>
</evidence>
<keyword evidence="4" id="KW-0732">Signal</keyword>
<reference evidence="11" key="1">
    <citation type="submission" date="2025-08" db="UniProtKB">
        <authorList>
            <consortium name="RefSeq"/>
        </authorList>
    </citation>
    <scope>IDENTIFICATION</scope>
</reference>
<feature type="domain" description="Ig-like" evidence="9">
    <location>
        <begin position="461"/>
        <end position="549"/>
    </location>
</feature>
<dbReference type="Proteomes" id="UP001165740">
    <property type="component" value="Chromosome 5"/>
</dbReference>
<evidence type="ECO:0000256" key="5">
    <source>
        <dbReference type="ARBA" id="ARBA00022989"/>
    </source>
</evidence>
<dbReference type="AlphaFoldDB" id="A0A9W3ACD5"/>
<evidence type="ECO:0000256" key="6">
    <source>
        <dbReference type="ARBA" id="ARBA00023136"/>
    </source>
</evidence>
<organism evidence="10 11">
    <name type="scientific">Biomphalaria glabrata</name>
    <name type="common">Bloodfluke planorb</name>
    <name type="synonym">Freshwater snail</name>
    <dbReference type="NCBI Taxonomy" id="6526"/>
    <lineage>
        <taxon>Eukaryota</taxon>
        <taxon>Metazoa</taxon>
        <taxon>Spiralia</taxon>
        <taxon>Lophotrochozoa</taxon>
        <taxon>Mollusca</taxon>
        <taxon>Gastropoda</taxon>
        <taxon>Heterobranchia</taxon>
        <taxon>Euthyneura</taxon>
        <taxon>Panpulmonata</taxon>
        <taxon>Hygrophila</taxon>
        <taxon>Lymnaeoidea</taxon>
        <taxon>Planorbidae</taxon>
        <taxon>Biomphalaria</taxon>
    </lineage>
</organism>
<dbReference type="InterPro" id="IPR036179">
    <property type="entry name" value="Ig-like_dom_sf"/>
</dbReference>
<dbReference type="PROSITE" id="PS50835">
    <property type="entry name" value="IG_LIKE"/>
    <property type="match status" value="2"/>
</dbReference>
<comment type="subcellular location">
    <subcellularLocation>
        <location evidence="1">Membrane</location>
        <topology evidence="1">Single-pass type I membrane protein</topology>
    </subcellularLocation>
</comment>
<dbReference type="InterPro" id="IPR013783">
    <property type="entry name" value="Ig-like_fold"/>
</dbReference>
<accession>A0A9W3ACD5</accession>
<dbReference type="GeneID" id="106059831"/>
<keyword evidence="6 8" id="KW-0472">Membrane</keyword>
<evidence type="ECO:0000256" key="7">
    <source>
        <dbReference type="ARBA" id="ARBA00023180"/>
    </source>
</evidence>
<proteinExistence type="inferred from homology"/>
<evidence type="ECO:0000256" key="1">
    <source>
        <dbReference type="ARBA" id="ARBA00004479"/>
    </source>
</evidence>
<evidence type="ECO:0000256" key="4">
    <source>
        <dbReference type="ARBA" id="ARBA00022729"/>
    </source>
</evidence>
<dbReference type="SMART" id="SM00409">
    <property type="entry name" value="IG"/>
    <property type="match status" value="2"/>
</dbReference>
<dbReference type="InterPro" id="IPR007110">
    <property type="entry name" value="Ig-like_dom"/>
</dbReference>
<dbReference type="InterPro" id="IPR039311">
    <property type="entry name" value="FAM187A/B"/>
</dbReference>
<dbReference type="Gene3D" id="2.60.40.10">
    <property type="entry name" value="Immunoglobulins"/>
    <property type="match status" value="2"/>
</dbReference>
<keyword evidence="5 8" id="KW-1133">Transmembrane helix</keyword>